<name>A0AAW1HKK0_SAPOF</name>
<accession>A0AAW1HKK0</accession>
<evidence type="ECO:0000256" key="4">
    <source>
        <dbReference type="ARBA" id="ARBA00022729"/>
    </source>
</evidence>
<evidence type="ECO:0000256" key="5">
    <source>
        <dbReference type="ARBA" id="ARBA00023136"/>
    </source>
</evidence>
<evidence type="ECO:0000313" key="13">
    <source>
        <dbReference type="Proteomes" id="UP001443914"/>
    </source>
</evidence>
<dbReference type="GO" id="GO:0098552">
    <property type="term" value="C:side of membrane"/>
    <property type="evidence" value="ECO:0007669"/>
    <property type="project" value="UniProtKB-KW"/>
</dbReference>
<dbReference type="InterPro" id="IPR012946">
    <property type="entry name" value="X8"/>
</dbReference>
<reference evidence="12" key="1">
    <citation type="submission" date="2024-03" db="EMBL/GenBank/DDBJ databases">
        <title>WGS assembly of Saponaria officinalis var. Norfolk2.</title>
        <authorList>
            <person name="Jenkins J."/>
            <person name="Shu S."/>
            <person name="Grimwood J."/>
            <person name="Barry K."/>
            <person name="Goodstein D."/>
            <person name="Schmutz J."/>
            <person name="Leebens-Mack J."/>
            <person name="Osbourn A."/>
        </authorList>
    </citation>
    <scope>NUCLEOTIDE SEQUENCE [LARGE SCALE GENOMIC DNA]</scope>
    <source>
        <strain evidence="12">JIC</strain>
    </source>
</reference>
<dbReference type="Proteomes" id="UP001443914">
    <property type="component" value="Unassembled WGS sequence"/>
</dbReference>
<dbReference type="InterPro" id="IPR044788">
    <property type="entry name" value="X8_dom_prot"/>
</dbReference>
<feature type="signal peptide" evidence="10">
    <location>
        <begin position="1"/>
        <end position="20"/>
    </location>
</feature>
<keyword evidence="3" id="KW-0336">GPI-anchor</keyword>
<evidence type="ECO:0000259" key="11">
    <source>
        <dbReference type="SMART" id="SM00768"/>
    </source>
</evidence>
<dbReference type="Pfam" id="PF07983">
    <property type="entry name" value="X8"/>
    <property type="match status" value="1"/>
</dbReference>
<keyword evidence="7" id="KW-0325">Glycoprotein</keyword>
<evidence type="ECO:0000256" key="2">
    <source>
        <dbReference type="ARBA" id="ARBA00022475"/>
    </source>
</evidence>
<protein>
    <recommendedName>
        <fullName evidence="11">X8 domain-containing protein</fullName>
    </recommendedName>
</protein>
<keyword evidence="4 10" id="KW-0732">Signal</keyword>
<sequence length="161" mass="17081">MNTLVLSLLIAATWQTLIGAAVVQQQQLWCVARNNAEDTALQQAIDWACGPGGADCGPIQQGGPCYDPNDVVSMASYAFNNYCTRHGMTQETCNFSNTAALTSLDPSHDKCKYPSSAYSVGNSSTPSTSGVIPGSEDMSGSSRFPKIEVWTLAAVVFTAFL</sequence>
<feature type="region of interest" description="Disordered" evidence="9">
    <location>
        <begin position="116"/>
        <end position="137"/>
    </location>
</feature>
<dbReference type="PANTHER" id="PTHR31044:SF33">
    <property type="entry name" value="PLASMODESMATA CALLOSE-BINDING PROTEIN 5"/>
    <property type="match status" value="1"/>
</dbReference>
<keyword evidence="5" id="KW-0472">Membrane</keyword>
<evidence type="ECO:0000256" key="9">
    <source>
        <dbReference type="SAM" id="MobiDB-lite"/>
    </source>
</evidence>
<dbReference type="GO" id="GO:0009506">
    <property type="term" value="C:plasmodesma"/>
    <property type="evidence" value="ECO:0007669"/>
    <property type="project" value="UniProtKB-ARBA"/>
</dbReference>
<dbReference type="Gene3D" id="1.20.58.1040">
    <property type="match status" value="1"/>
</dbReference>
<keyword evidence="13" id="KW-1185">Reference proteome</keyword>
<dbReference type="FunFam" id="1.20.58.1040:FF:000001">
    <property type="entry name" value="Glucan endo-1,3-beta-glucosidase 4"/>
    <property type="match status" value="1"/>
</dbReference>
<dbReference type="SMART" id="SM00768">
    <property type="entry name" value="X8"/>
    <property type="match status" value="1"/>
</dbReference>
<evidence type="ECO:0000256" key="8">
    <source>
        <dbReference type="ARBA" id="ARBA00023288"/>
    </source>
</evidence>
<comment type="subcellular location">
    <subcellularLocation>
        <location evidence="1">Cell membrane</location>
        <topology evidence="1">Lipid-anchor</topology>
        <topology evidence="1">GPI-anchor</topology>
    </subcellularLocation>
</comment>
<gene>
    <name evidence="12" type="ORF">RND81_11G107400</name>
</gene>
<dbReference type="AlphaFoldDB" id="A0AAW1HKK0"/>
<feature type="domain" description="X8" evidence="11">
    <location>
        <begin position="28"/>
        <end position="113"/>
    </location>
</feature>
<keyword evidence="8" id="KW-0449">Lipoprotein</keyword>
<keyword evidence="6" id="KW-1015">Disulfide bond</keyword>
<organism evidence="12 13">
    <name type="scientific">Saponaria officinalis</name>
    <name type="common">Common soapwort</name>
    <name type="synonym">Lychnis saponaria</name>
    <dbReference type="NCBI Taxonomy" id="3572"/>
    <lineage>
        <taxon>Eukaryota</taxon>
        <taxon>Viridiplantae</taxon>
        <taxon>Streptophyta</taxon>
        <taxon>Embryophyta</taxon>
        <taxon>Tracheophyta</taxon>
        <taxon>Spermatophyta</taxon>
        <taxon>Magnoliopsida</taxon>
        <taxon>eudicotyledons</taxon>
        <taxon>Gunneridae</taxon>
        <taxon>Pentapetalae</taxon>
        <taxon>Caryophyllales</taxon>
        <taxon>Caryophyllaceae</taxon>
        <taxon>Caryophylleae</taxon>
        <taxon>Saponaria</taxon>
    </lineage>
</organism>
<evidence type="ECO:0000256" key="1">
    <source>
        <dbReference type="ARBA" id="ARBA00004609"/>
    </source>
</evidence>
<feature type="compositionally biased region" description="Polar residues" evidence="9">
    <location>
        <begin position="116"/>
        <end position="130"/>
    </location>
</feature>
<evidence type="ECO:0000256" key="6">
    <source>
        <dbReference type="ARBA" id="ARBA00023157"/>
    </source>
</evidence>
<dbReference type="PANTHER" id="PTHR31044">
    <property type="entry name" value="BETA-1,3 GLUCANASE"/>
    <property type="match status" value="1"/>
</dbReference>
<dbReference type="GO" id="GO:0005886">
    <property type="term" value="C:plasma membrane"/>
    <property type="evidence" value="ECO:0007669"/>
    <property type="project" value="UniProtKB-SubCell"/>
</dbReference>
<evidence type="ECO:0000256" key="3">
    <source>
        <dbReference type="ARBA" id="ARBA00022622"/>
    </source>
</evidence>
<feature type="chain" id="PRO_5043441356" description="X8 domain-containing protein" evidence="10">
    <location>
        <begin position="21"/>
        <end position="161"/>
    </location>
</feature>
<evidence type="ECO:0000313" key="12">
    <source>
        <dbReference type="EMBL" id="KAK9676881.1"/>
    </source>
</evidence>
<dbReference type="EMBL" id="JBDFQZ010000011">
    <property type="protein sequence ID" value="KAK9676881.1"/>
    <property type="molecule type" value="Genomic_DNA"/>
</dbReference>
<keyword evidence="2" id="KW-1003">Cell membrane</keyword>
<evidence type="ECO:0000256" key="10">
    <source>
        <dbReference type="SAM" id="SignalP"/>
    </source>
</evidence>
<proteinExistence type="predicted"/>
<comment type="caution">
    <text evidence="12">The sequence shown here is derived from an EMBL/GenBank/DDBJ whole genome shotgun (WGS) entry which is preliminary data.</text>
</comment>
<evidence type="ECO:0000256" key="7">
    <source>
        <dbReference type="ARBA" id="ARBA00023180"/>
    </source>
</evidence>